<protein>
    <recommendedName>
        <fullName evidence="4">SWIM-type domain-containing protein</fullName>
    </recommendedName>
</protein>
<feature type="compositionally biased region" description="Polar residues" evidence="1">
    <location>
        <begin position="15"/>
        <end position="29"/>
    </location>
</feature>
<feature type="compositionally biased region" description="Basic residues" evidence="1">
    <location>
        <begin position="522"/>
        <end position="536"/>
    </location>
</feature>
<sequence>MDQDSELSRPRSPGSRMSTPELQLSSTHPQEVTSLVDFAAKIVAKHVSCEEIESHDPPLDESMLKKIAFWAFPQDESHVKVFSQLTLRTPYEWNAGERKATEGKIKKMRQVGFMVAAFVETRDNTEAKVSLTFEKQHLTSTSCSACSESVFCQHTIAVILERIKNADKVPIHAPVTETLSTLTRDQLQKLLQYAINEDPGGVLGRVFQYIDEIRDIHSEYNTLQGAPDPTFGLLPDEQSTWDISLEKLKKKLASDLSDRYNSYKDTCDLFLKAKTGFHDWYFRRISDLIRKNEVEAAGQILIAIAETVLTDVSSVYRWESSTKRVFLDIERMFSCFIASFTGKVRQDMIAASLKINKRIKEAQSTPSFLEPKKWSEMISIKLRKIGESNQAAVDVMDGQENLPFYEPLVASQLPETPEVLQKLYNKEQSCSETMYDEPLDVMLFRFDCIVQYHQWTDDSSCRYKMCVLGSFILKKLTLLSENYSILRFDEKRLKVIDEMKTKEPEDETADVDNEAFEPTPPKRAKRRETNKKRKPKEKIKTVKKNVNSFEEIKEEMRRATEDESLDGLSQGQVCYSMLYVSFRIWQTLMVADLDSTMQNIVMEATVRVFELSRFRYNISMDIKEVEWWEQLMDKSVNYMKAFTTYDSFRQIAKRYCSAILQSKLNFYDDFLPLPLTDLLITYGDLPYCDQLKIAVEVLCHSRQPIYQFQHAQNFLQTDMSNLKRDIVKKYKILLSLVFSVNNDMPEQSEAARQVLWHLESVQDGEYVVSAYNCIKTNIENIKEKEDQRILLIVLLNCIKECVLHSGQNGLFSYTTSVAETLMYLGNALVEEFPERVLPLWTELCKYFNKYQMKSILGIIIKAVEVKPSLINDMAPTLQKYFTSAFKHDRECCSLMRIFFPDETRRHQMLKKIASNASNFTTCALLRLGITEYKFMSKTNPNLNIFSKYVNTFLLVGLKSLKEKNVSYGWSSSGLHLNSKELKYLKWYFGMLAACLSKEIIKYDPFTKLMTLLKEVLKKDVNLMLDFYQAMEGSPLGLKETKTQLGKELVNSYLAKFNQELRNCNHTHYINVLEDMKNACKACEQYVPNGRKEFGSVVITFIRHTFKGKRKLIQLMDEFFPDFIPAKKADKKEKDKK</sequence>
<feature type="region of interest" description="Disordered" evidence="1">
    <location>
        <begin position="501"/>
        <end position="536"/>
    </location>
</feature>
<dbReference type="AlphaFoldDB" id="A0A6J8EQI4"/>
<proteinExistence type="predicted"/>
<keyword evidence="3" id="KW-1185">Reference proteome</keyword>
<evidence type="ECO:0000313" key="2">
    <source>
        <dbReference type="EMBL" id="CAC5422758.1"/>
    </source>
</evidence>
<reference evidence="2 3" key="1">
    <citation type="submission" date="2020-06" db="EMBL/GenBank/DDBJ databases">
        <authorList>
            <person name="Li R."/>
            <person name="Bekaert M."/>
        </authorList>
    </citation>
    <scope>NUCLEOTIDE SEQUENCE [LARGE SCALE GENOMIC DNA]</scope>
    <source>
        <strain evidence="3">wild</strain>
    </source>
</reference>
<dbReference type="GO" id="GO:0031462">
    <property type="term" value="C:Cul2-RING ubiquitin ligase complex"/>
    <property type="evidence" value="ECO:0007669"/>
    <property type="project" value="TreeGrafter"/>
</dbReference>
<organism evidence="2 3">
    <name type="scientific">Mytilus coruscus</name>
    <name type="common">Sea mussel</name>
    <dbReference type="NCBI Taxonomy" id="42192"/>
    <lineage>
        <taxon>Eukaryota</taxon>
        <taxon>Metazoa</taxon>
        <taxon>Spiralia</taxon>
        <taxon>Lophotrochozoa</taxon>
        <taxon>Mollusca</taxon>
        <taxon>Bivalvia</taxon>
        <taxon>Autobranchia</taxon>
        <taxon>Pteriomorphia</taxon>
        <taxon>Mytilida</taxon>
        <taxon>Mytiloidea</taxon>
        <taxon>Mytilidae</taxon>
        <taxon>Mytilinae</taxon>
        <taxon>Mytilus</taxon>
    </lineage>
</organism>
<dbReference type="EMBL" id="CACVKT020009699">
    <property type="protein sequence ID" value="CAC5422758.1"/>
    <property type="molecule type" value="Genomic_DNA"/>
</dbReference>
<dbReference type="OrthoDB" id="6284095at2759"/>
<accession>A0A6J8EQI4</accession>
<feature type="region of interest" description="Disordered" evidence="1">
    <location>
        <begin position="1"/>
        <end position="29"/>
    </location>
</feature>
<evidence type="ECO:0000256" key="1">
    <source>
        <dbReference type="SAM" id="MobiDB-lite"/>
    </source>
</evidence>
<name>A0A6J8EQI4_MYTCO</name>
<dbReference type="PANTHER" id="PTHR22619">
    <property type="entry name" value="ZINC FINGER SWIM DOMAIN CONTAINING PROTEIN 4, 5, 6"/>
    <property type="match status" value="1"/>
</dbReference>
<evidence type="ECO:0008006" key="4">
    <source>
        <dbReference type="Google" id="ProtNLM"/>
    </source>
</evidence>
<evidence type="ECO:0000313" key="3">
    <source>
        <dbReference type="Proteomes" id="UP000507470"/>
    </source>
</evidence>
<gene>
    <name evidence="2" type="ORF">MCOR_54789</name>
</gene>
<dbReference type="Proteomes" id="UP000507470">
    <property type="component" value="Unassembled WGS sequence"/>
</dbReference>
<dbReference type="PANTHER" id="PTHR22619:SF1">
    <property type="entry name" value="ZINC FINGER SWIM DOMAIN-CONTAINING PROTEIN 8"/>
    <property type="match status" value="1"/>
</dbReference>
<feature type="compositionally biased region" description="Acidic residues" evidence="1">
    <location>
        <begin position="504"/>
        <end position="515"/>
    </location>
</feature>